<dbReference type="GO" id="GO:0004930">
    <property type="term" value="F:G protein-coupled receptor activity"/>
    <property type="evidence" value="ECO:0007669"/>
    <property type="project" value="InterPro"/>
</dbReference>
<reference evidence="7" key="1">
    <citation type="submission" date="2010-05" db="EMBL/GenBank/DDBJ databases">
        <title>The Genome Sequence of Magnaporthe poae strain ATCC 64411.</title>
        <authorList>
            <consortium name="The Broad Institute Genome Sequencing Platform"/>
            <consortium name="Broad Institute Genome Sequencing Center for Infectious Disease"/>
            <person name="Ma L.-J."/>
            <person name="Dead R."/>
            <person name="Young S."/>
            <person name="Zeng Q."/>
            <person name="Koehrsen M."/>
            <person name="Alvarado L."/>
            <person name="Berlin A."/>
            <person name="Chapman S.B."/>
            <person name="Chen Z."/>
            <person name="Freedman E."/>
            <person name="Gellesch M."/>
            <person name="Goldberg J."/>
            <person name="Griggs A."/>
            <person name="Gujja S."/>
            <person name="Heilman E.R."/>
            <person name="Heiman D."/>
            <person name="Hepburn T."/>
            <person name="Howarth C."/>
            <person name="Jen D."/>
            <person name="Larson L."/>
            <person name="Mehta T."/>
            <person name="Neiman D."/>
            <person name="Pearson M."/>
            <person name="Roberts A."/>
            <person name="Saif S."/>
            <person name="Shea T."/>
            <person name="Shenoy N."/>
            <person name="Sisk P."/>
            <person name="Stolte C."/>
            <person name="Sykes S."/>
            <person name="Walk T."/>
            <person name="White J."/>
            <person name="Yandava C."/>
            <person name="Haas B."/>
            <person name="Nusbaum C."/>
            <person name="Birren B."/>
        </authorList>
    </citation>
    <scope>NUCLEOTIDE SEQUENCE</scope>
    <source>
        <strain evidence="7">ATCC 64411</strain>
    </source>
</reference>
<keyword evidence="2 6" id="KW-0812">Transmembrane</keyword>
<keyword evidence="9" id="KW-1185">Reference proteome</keyword>
<sequence>MSPLNLLEAADDGQLEAYAIFLVEKTTGTIAPLPTALRRGLIAITVCGTLSFVTTLSLLVYLSYMLVRWYIRPPPRQSATVSAMVSESSERATEKSGMPLTDVYLCPKAGGEEDGAADREGKASSLRERLRRDPPNQFLILIYNLVLADLQQAVGFTVSLAWLITDQAESGGQMCWMQGWFVSTGDLGSSLFTCAIAIHTYLAIIRDYRLPSWAFYLSIGLLWGFNYMTAVLGVIINHYRADPGGLYVRVMAWCWVNTAYSDLRLGLHYLWIFTSLGLTTSIYIYIFAYLHIHQNLLEKAGFRRVPGTETRQKGRRPGAVQALQSSSTLTPVTGSDGGATKLDYARPPSPSTFPQCHHRDQEGSIDHYYYHHQHRLHPAPTAAAAEPQGWRHQTFLLYPVIYVLCTAPLAIARARNMGIGDVPLVYFIFAGATITLGGFLDVLLYSWTRRAIVFSAGARPPSQDLGLVTFNFMRTPPGRKLGNVVYVSGGANVVAPVPPPTTMPAGDSREFLHAPAAAATAGSTTPTYCGSSSRSSSSREPRAGMPWEPRRILRQQKRRPRCREQHSPPHRGDHEGLSGMTIQCEIVTSVSVEVDPDVIEMSGLSVASKLPAEGEAGSSNAQV</sequence>
<organism evidence="8 9">
    <name type="scientific">Magnaporthiopsis poae (strain ATCC 64411 / 73-15)</name>
    <name type="common">Kentucky bluegrass fungus</name>
    <name type="synonym">Magnaporthe poae</name>
    <dbReference type="NCBI Taxonomy" id="644358"/>
    <lineage>
        <taxon>Eukaryota</taxon>
        <taxon>Fungi</taxon>
        <taxon>Dikarya</taxon>
        <taxon>Ascomycota</taxon>
        <taxon>Pezizomycotina</taxon>
        <taxon>Sordariomycetes</taxon>
        <taxon>Sordariomycetidae</taxon>
        <taxon>Magnaporthales</taxon>
        <taxon>Magnaporthaceae</taxon>
        <taxon>Magnaporthiopsis</taxon>
    </lineage>
</organism>
<dbReference type="SUPFAM" id="SSF81321">
    <property type="entry name" value="Family A G protein-coupled receptor-like"/>
    <property type="match status" value="1"/>
</dbReference>
<dbReference type="PANTHER" id="PTHR23112">
    <property type="entry name" value="G PROTEIN-COUPLED RECEPTOR 157-RELATED"/>
    <property type="match status" value="1"/>
</dbReference>
<accession>A0A0C4DW98</accession>
<keyword evidence="3 6" id="KW-1133">Transmembrane helix</keyword>
<evidence type="ECO:0000256" key="2">
    <source>
        <dbReference type="ARBA" id="ARBA00022692"/>
    </source>
</evidence>
<dbReference type="STRING" id="644358.A0A0C4DW98"/>
<reference evidence="8" key="5">
    <citation type="submission" date="2015-06" db="UniProtKB">
        <authorList>
            <consortium name="EnsemblFungi"/>
        </authorList>
    </citation>
    <scope>IDENTIFICATION</scope>
    <source>
        <strain evidence="8">ATCC 64411</strain>
    </source>
</reference>
<dbReference type="Gene3D" id="1.20.1070.10">
    <property type="entry name" value="Rhodopsin 7-helix transmembrane proteins"/>
    <property type="match status" value="1"/>
</dbReference>
<dbReference type="VEuPathDB" id="FungiDB:MAPG_04272"/>
<feature type="transmembrane region" description="Helical" evidence="6">
    <location>
        <begin position="424"/>
        <end position="445"/>
    </location>
</feature>
<dbReference type="EMBL" id="ADBL01001012">
    <property type="status" value="NOT_ANNOTATED_CDS"/>
    <property type="molecule type" value="Genomic_DNA"/>
</dbReference>
<reference evidence="9" key="2">
    <citation type="submission" date="2010-05" db="EMBL/GenBank/DDBJ databases">
        <title>The genome sequence of Magnaporthe poae strain ATCC 64411.</title>
        <authorList>
            <person name="Ma L.-J."/>
            <person name="Dead R."/>
            <person name="Young S."/>
            <person name="Zeng Q."/>
            <person name="Koehrsen M."/>
            <person name="Alvarado L."/>
            <person name="Berlin A."/>
            <person name="Chapman S.B."/>
            <person name="Chen Z."/>
            <person name="Freedman E."/>
            <person name="Gellesch M."/>
            <person name="Goldberg J."/>
            <person name="Griggs A."/>
            <person name="Gujja S."/>
            <person name="Heilman E.R."/>
            <person name="Heiman D."/>
            <person name="Hepburn T."/>
            <person name="Howarth C."/>
            <person name="Jen D."/>
            <person name="Larson L."/>
            <person name="Mehta T."/>
            <person name="Neiman D."/>
            <person name="Pearson M."/>
            <person name="Roberts A."/>
            <person name="Saif S."/>
            <person name="Shea T."/>
            <person name="Shenoy N."/>
            <person name="Sisk P."/>
            <person name="Stolte C."/>
            <person name="Sykes S."/>
            <person name="Walk T."/>
            <person name="White J."/>
            <person name="Yandava C."/>
            <person name="Haas B."/>
            <person name="Nusbaum C."/>
            <person name="Birren B."/>
        </authorList>
    </citation>
    <scope>NUCLEOTIDE SEQUENCE [LARGE SCALE GENOMIC DNA]</scope>
    <source>
        <strain evidence="9">ATCC 64411 / 73-15</strain>
    </source>
</reference>
<feature type="compositionally biased region" description="Basic residues" evidence="5">
    <location>
        <begin position="552"/>
        <end position="561"/>
    </location>
</feature>
<feature type="transmembrane region" description="Helical" evidence="6">
    <location>
        <begin position="269"/>
        <end position="290"/>
    </location>
</feature>
<name>A0A0C4DW98_MAGP6</name>
<feature type="transmembrane region" description="Helical" evidence="6">
    <location>
        <begin position="395"/>
        <end position="412"/>
    </location>
</feature>
<evidence type="ECO:0000313" key="8">
    <source>
        <dbReference type="EnsemblFungi" id="MAPG_04272T0"/>
    </source>
</evidence>
<proteinExistence type="predicted"/>
<feature type="transmembrane region" description="Helical" evidence="6">
    <location>
        <begin position="176"/>
        <end position="202"/>
    </location>
</feature>
<dbReference type="AlphaFoldDB" id="A0A0C4DW98"/>
<feature type="compositionally biased region" description="Low complexity" evidence="5">
    <location>
        <begin position="518"/>
        <end position="536"/>
    </location>
</feature>
<dbReference type="PANTHER" id="PTHR23112:SF37">
    <property type="entry name" value="G PROTEIN-COUPLED RECEPTOR GPR1"/>
    <property type="match status" value="1"/>
</dbReference>
<dbReference type="EnsemblFungi" id="MAPG_04272T0">
    <property type="protein sequence ID" value="MAPG_04272T0"/>
    <property type="gene ID" value="MAPG_04272"/>
</dbReference>
<evidence type="ECO:0000256" key="4">
    <source>
        <dbReference type="ARBA" id="ARBA00023136"/>
    </source>
</evidence>
<evidence type="ECO:0000313" key="9">
    <source>
        <dbReference type="Proteomes" id="UP000011715"/>
    </source>
</evidence>
<feature type="transmembrane region" description="Helical" evidence="6">
    <location>
        <begin position="41"/>
        <end position="67"/>
    </location>
</feature>
<evidence type="ECO:0000256" key="3">
    <source>
        <dbReference type="ARBA" id="ARBA00022989"/>
    </source>
</evidence>
<dbReference type="EMBL" id="GL876968">
    <property type="protein sequence ID" value="KLU85244.1"/>
    <property type="molecule type" value="Genomic_DNA"/>
</dbReference>
<dbReference type="eggNOG" id="ENOG502RYZC">
    <property type="taxonomic scope" value="Eukaryota"/>
</dbReference>
<feature type="transmembrane region" description="Helical" evidence="6">
    <location>
        <begin position="138"/>
        <end position="164"/>
    </location>
</feature>
<dbReference type="GO" id="GO:0007189">
    <property type="term" value="P:adenylate cyclase-activating G protein-coupled receptor signaling pathway"/>
    <property type="evidence" value="ECO:0007669"/>
    <property type="project" value="TreeGrafter"/>
</dbReference>
<evidence type="ECO:0000256" key="1">
    <source>
        <dbReference type="ARBA" id="ARBA00004141"/>
    </source>
</evidence>
<keyword evidence="4 6" id="KW-0472">Membrane</keyword>
<dbReference type="Proteomes" id="UP000011715">
    <property type="component" value="Unassembled WGS sequence"/>
</dbReference>
<dbReference type="Pfam" id="PF00001">
    <property type="entry name" value="7tm_1"/>
    <property type="match status" value="1"/>
</dbReference>
<dbReference type="GO" id="GO:0005886">
    <property type="term" value="C:plasma membrane"/>
    <property type="evidence" value="ECO:0007669"/>
    <property type="project" value="TreeGrafter"/>
</dbReference>
<evidence type="ECO:0000313" key="7">
    <source>
        <dbReference type="EMBL" id="KLU85244.1"/>
    </source>
</evidence>
<dbReference type="OrthoDB" id="100006at2759"/>
<protein>
    <submittedName>
        <fullName evidence="7 8">Uncharacterized protein</fullName>
    </submittedName>
</protein>
<dbReference type="InterPro" id="IPR000276">
    <property type="entry name" value="GPCR_Rhodpsn"/>
</dbReference>
<evidence type="ECO:0000256" key="6">
    <source>
        <dbReference type="SAM" id="Phobius"/>
    </source>
</evidence>
<reference evidence="8" key="4">
    <citation type="journal article" date="2015" name="G3 (Bethesda)">
        <title>Genome sequences of three phytopathogenic species of the Magnaporthaceae family of fungi.</title>
        <authorList>
            <person name="Okagaki L.H."/>
            <person name="Nunes C.C."/>
            <person name="Sailsbery J."/>
            <person name="Clay B."/>
            <person name="Brown D."/>
            <person name="John T."/>
            <person name="Oh Y."/>
            <person name="Young N."/>
            <person name="Fitzgerald M."/>
            <person name="Haas B.J."/>
            <person name="Zeng Q."/>
            <person name="Young S."/>
            <person name="Adiconis X."/>
            <person name="Fan L."/>
            <person name="Levin J.Z."/>
            <person name="Mitchell T.K."/>
            <person name="Okubara P.A."/>
            <person name="Farman M.L."/>
            <person name="Kohn L.M."/>
            <person name="Birren B."/>
            <person name="Ma L.-J."/>
            <person name="Dean R.A."/>
        </authorList>
    </citation>
    <scope>NUCLEOTIDE SEQUENCE</scope>
    <source>
        <strain evidence="8">ATCC 64411 / 73-15</strain>
    </source>
</reference>
<feature type="transmembrane region" description="Helical" evidence="6">
    <location>
        <begin position="214"/>
        <end position="236"/>
    </location>
</feature>
<evidence type="ECO:0000256" key="5">
    <source>
        <dbReference type="SAM" id="MobiDB-lite"/>
    </source>
</evidence>
<comment type="subcellular location">
    <subcellularLocation>
        <location evidence="1">Membrane</location>
        <topology evidence="1">Multi-pass membrane protein</topology>
    </subcellularLocation>
</comment>
<reference evidence="7" key="3">
    <citation type="submission" date="2011-03" db="EMBL/GenBank/DDBJ databases">
        <title>Annotation of Magnaporthe poae ATCC 64411.</title>
        <authorList>
            <person name="Ma L.-J."/>
            <person name="Dead R."/>
            <person name="Young S.K."/>
            <person name="Zeng Q."/>
            <person name="Gargeya S."/>
            <person name="Fitzgerald M."/>
            <person name="Haas B."/>
            <person name="Abouelleil A."/>
            <person name="Alvarado L."/>
            <person name="Arachchi H.M."/>
            <person name="Berlin A."/>
            <person name="Brown A."/>
            <person name="Chapman S.B."/>
            <person name="Chen Z."/>
            <person name="Dunbar C."/>
            <person name="Freedman E."/>
            <person name="Gearin G."/>
            <person name="Gellesch M."/>
            <person name="Goldberg J."/>
            <person name="Griggs A."/>
            <person name="Gujja S."/>
            <person name="Heiman D."/>
            <person name="Howarth C."/>
            <person name="Larson L."/>
            <person name="Lui A."/>
            <person name="MacDonald P.J.P."/>
            <person name="Mehta T."/>
            <person name="Montmayeur A."/>
            <person name="Murphy C."/>
            <person name="Neiman D."/>
            <person name="Pearson M."/>
            <person name="Priest M."/>
            <person name="Roberts A."/>
            <person name="Saif S."/>
            <person name="Shea T."/>
            <person name="Shenoy N."/>
            <person name="Sisk P."/>
            <person name="Stolte C."/>
            <person name="Sykes S."/>
            <person name="Yandava C."/>
            <person name="Wortman J."/>
            <person name="Nusbaum C."/>
            <person name="Birren B."/>
        </authorList>
    </citation>
    <scope>NUCLEOTIDE SEQUENCE</scope>
    <source>
        <strain evidence="7">ATCC 64411</strain>
    </source>
</reference>
<gene>
    <name evidence="7" type="ORF">MAPG_04272</name>
</gene>
<feature type="region of interest" description="Disordered" evidence="5">
    <location>
        <begin position="518"/>
        <end position="578"/>
    </location>
</feature>
<dbReference type="OMA" id="GMAIQCE"/>
<feature type="compositionally biased region" description="Basic and acidic residues" evidence="5">
    <location>
        <begin position="562"/>
        <end position="576"/>
    </location>
</feature>